<dbReference type="PANTHER" id="PTHR43240:SF20">
    <property type="entry name" value="MEDIUM_LONG-CHAIN ACYL-COA THIOESTERASE YIGI"/>
    <property type="match status" value="1"/>
</dbReference>
<dbReference type="Proteomes" id="UP000533017">
    <property type="component" value="Unassembled WGS sequence"/>
</dbReference>
<organism evidence="10 11">
    <name type="scientific">Actinopolymorpha cephalotaxi</name>
    <dbReference type="NCBI Taxonomy" id="504797"/>
    <lineage>
        <taxon>Bacteria</taxon>
        <taxon>Bacillati</taxon>
        <taxon>Actinomycetota</taxon>
        <taxon>Actinomycetes</taxon>
        <taxon>Propionibacteriales</taxon>
        <taxon>Actinopolymorphaceae</taxon>
        <taxon>Actinopolymorpha</taxon>
    </lineage>
</organism>
<comment type="catalytic activity">
    <reaction evidence="7">
        <text>a medium-chain fatty acyl-CoA + H2O = a medium-chain fatty acid + CoA + H(+)</text>
        <dbReference type="Rhea" id="RHEA:68184"/>
        <dbReference type="ChEBI" id="CHEBI:15377"/>
        <dbReference type="ChEBI" id="CHEBI:15378"/>
        <dbReference type="ChEBI" id="CHEBI:57287"/>
        <dbReference type="ChEBI" id="CHEBI:59558"/>
        <dbReference type="ChEBI" id="CHEBI:90546"/>
    </reaction>
</comment>
<name>A0A1I2Y2K1_9ACTN</name>
<evidence type="ECO:0000256" key="5">
    <source>
        <dbReference type="ARBA" id="ARBA00038894"/>
    </source>
</evidence>
<evidence type="ECO:0000313" key="11">
    <source>
        <dbReference type="Proteomes" id="UP000199052"/>
    </source>
</evidence>
<dbReference type="PANTHER" id="PTHR43240">
    <property type="entry name" value="1,4-DIHYDROXY-2-NAPHTHOYL-COA THIOESTERASE 1"/>
    <property type="match status" value="1"/>
</dbReference>
<evidence type="ECO:0000259" key="8">
    <source>
        <dbReference type="Pfam" id="PF03061"/>
    </source>
</evidence>
<feature type="domain" description="Thioesterase" evidence="8">
    <location>
        <begin position="60"/>
        <end position="131"/>
    </location>
</feature>
<evidence type="ECO:0000256" key="1">
    <source>
        <dbReference type="ARBA" id="ARBA00022801"/>
    </source>
</evidence>
<evidence type="ECO:0000313" key="9">
    <source>
        <dbReference type="EMBL" id="NYH87302.1"/>
    </source>
</evidence>
<comment type="catalytic activity">
    <reaction evidence="2">
        <text>a fatty acyl-CoA + H2O = a fatty acid + CoA + H(+)</text>
        <dbReference type="Rhea" id="RHEA:16781"/>
        <dbReference type="ChEBI" id="CHEBI:15377"/>
        <dbReference type="ChEBI" id="CHEBI:15378"/>
        <dbReference type="ChEBI" id="CHEBI:28868"/>
        <dbReference type="ChEBI" id="CHEBI:57287"/>
        <dbReference type="ChEBI" id="CHEBI:77636"/>
        <dbReference type="EC" id="3.1.2.20"/>
    </reaction>
</comment>
<evidence type="ECO:0000256" key="3">
    <source>
        <dbReference type="ARBA" id="ARBA00036002"/>
    </source>
</evidence>
<proteinExistence type="inferred from homology"/>
<dbReference type="Proteomes" id="UP000199052">
    <property type="component" value="Unassembled WGS sequence"/>
</dbReference>
<dbReference type="EC" id="3.1.2.20" evidence="5"/>
<keyword evidence="1" id="KW-0378">Hydrolase</keyword>
<dbReference type="GO" id="GO:0047617">
    <property type="term" value="F:fatty acyl-CoA hydrolase activity"/>
    <property type="evidence" value="ECO:0007669"/>
    <property type="project" value="UniProtKB-EC"/>
</dbReference>
<dbReference type="STRING" id="504797.SAMN05421678_113182"/>
<comment type="similarity">
    <text evidence="4">Belongs to the YigI thioesterase family.</text>
</comment>
<dbReference type="InterPro" id="IPR006683">
    <property type="entry name" value="Thioestr_dom"/>
</dbReference>
<evidence type="ECO:0000256" key="4">
    <source>
        <dbReference type="ARBA" id="ARBA00038381"/>
    </source>
</evidence>
<reference evidence="10 11" key="1">
    <citation type="submission" date="2016-10" db="EMBL/GenBank/DDBJ databases">
        <authorList>
            <person name="de Groot N.N."/>
        </authorList>
    </citation>
    <scope>NUCLEOTIDE SEQUENCE [LARGE SCALE GENOMIC DNA]</scope>
    <source>
        <strain evidence="10 11">CPCC 202808</strain>
    </source>
</reference>
<evidence type="ECO:0000256" key="6">
    <source>
        <dbReference type="ARBA" id="ARBA00040062"/>
    </source>
</evidence>
<dbReference type="EMBL" id="JACBZA010000001">
    <property type="protein sequence ID" value="NYH87302.1"/>
    <property type="molecule type" value="Genomic_DNA"/>
</dbReference>
<sequence>MTAPSLPDDLPEDPEALLRLGRELLAAQSFSLLLEARLDTFRPGLAELSLPLGPRLLQQYGHAHGGVVSYLADNAMTFAGGSVLGPAVTTVGFSINYLRPAEGARLAAVATVVNGGRRLAVVRCDVSARDDAGTPTLCAVAQGTIATVDRPGT</sequence>
<evidence type="ECO:0000313" key="12">
    <source>
        <dbReference type="Proteomes" id="UP000533017"/>
    </source>
</evidence>
<evidence type="ECO:0000313" key="10">
    <source>
        <dbReference type="EMBL" id="SFH19944.1"/>
    </source>
</evidence>
<dbReference type="AlphaFoldDB" id="A0A1I2Y2K1"/>
<protein>
    <recommendedName>
        <fullName evidence="6">Medium/long-chain acyl-CoA thioesterase YigI</fullName>
        <ecNumber evidence="5">3.1.2.20</ecNumber>
    </recommendedName>
</protein>
<dbReference type="EMBL" id="FOOI01000013">
    <property type="protein sequence ID" value="SFH19944.1"/>
    <property type="molecule type" value="Genomic_DNA"/>
</dbReference>
<dbReference type="InterPro" id="IPR029069">
    <property type="entry name" value="HotDog_dom_sf"/>
</dbReference>
<dbReference type="OrthoDB" id="8525891at2"/>
<gene>
    <name evidence="9" type="ORF">FHR37_006153</name>
    <name evidence="10" type="ORF">SAMN05421678_113182</name>
</gene>
<evidence type="ECO:0000256" key="7">
    <source>
        <dbReference type="ARBA" id="ARBA00048062"/>
    </source>
</evidence>
<dbReference type="NCBIfam" id="TIGR00369">
    <property type="entry name" value="unchar_dom_1"/>
    <property type="match status" value="1"/>
</dbReference>
<accession>A0A1I2Y2K1</accession>
<reference evidence="9 12" key="2">
    <citation type="submission" date="2020-07" db="EMBL/GenBank/DDBJ databases">
        <title>Sequencing the genomes of 1000 actinobacteria strains.</title>
        <authorList>
            <person name="Klenk H.-P."/>
        </authorList>
    </citation>
    <scope>NUCLEOTIDE SEQUENCE [LARGE SCALE GENOMIC DNA]</scope>
    <source>
        <strain evidence="9 12">DSM 45117</strain>
    </source>
</reference>
<dbReference type="InterPro" id="IPR003736">
    <property type="entry name" value="PAAI_dom"/>
</dbReference>
<comment type="catalytic activity">
    <reaction evidence="3">
        <text>a long-chain fatty acyl-CoA + H2O = a long-chain fatty acid + CoA + H(+)</text>
        <dbReference type="Rhea" id="RHEA:67680"/>
        <dbReference type="ChEBI" id="CHEBI:15377"/>
        <dbReference type="ChEBI" id="CHEBI:15378"/>
        <dbReference type="ChEBI" id="CHEBI:57287"/>
        <dbReference type="ChEBI" id="CHEBI:57560"/>
        <dbReference type="ChEBI" id="CHEBI:83139"/>
    </reaction>
</comment>
<dbReference type="CDD" id="cd03443">
    <property type="entry name" value="PaaI_thioesterase"/>
    <property type="match status" value="1"/>
</dbReference>
<keyword evidence="12" id="KW-1185">Reference proteome</keyword>
<dbReference type="RefSeq" id="WP_092886238.1">
    <property type="nucleotide sequence ID" value="NZ_FOOI01000013.1"/>
</dbReference>
<dbReference type="Pfam" id="PF03061">
    <property type="entry name" value="4HBT"/>
    <property type="match status" value="1"/>
</dbReference>
<dbReference type="SUPFAM" id="SSF54637">
    <property type="entry name" value="Thioesterase/thiol ester dehydrase-isomerase"/>
    <property type="match status" value="1"/>
</dbReference>
<dbReference type="Gene3D" id="3.10.129.10">
    <property type="entry name" value="Hotdog Thioesterase"/>
    <property type="match status" value="1"/>
</dbReference>
<evidence type="ECO:0000256" key="2">
    <source>
        <dbReference type="ARBA" id="ARBA00035880"/>
    </source>
</evidence>